<dbReference type="RefSeq" id="WP_136962874.1">
    <property type="nucleotide sequence ID" value="NZ_CP039690.1"/>
</dbReference>
<dbReference type="OrthoDB" id="7375646at2"/>
<sequence>MCDYSLEHVASRPAKVGDELISTRFALSLTRGFASCGEPDVAVCLLPGTELVFEKEVVRENILGFLFNLKISARAARFRHINENVPRAHHDALEFADGTIVLLTRLREGQRATVLQLPADQRAERFVEQPGPTETREPQAVWFLPGVP</sequence>
<dbReference type="EMBL" id="CP039690">
    <property type="protein sequence ID" value="QCI67443.1"/>
    <property type="molecule type" value="Genomic_DNA"/>
</dbReference>
<dbReference type="Proteomes" id="UP000298781">
    <property type="component" value="Chromosome"/>
</dbReference>
<name>A0A4D7B9I6_9HYPH</name>
<protein>
    <submittedName>
        <fullName evidence="1">Uncharacterized protein</fullName>
    </submittedName>
</protein>
<reference evidence="1 2" key="1">
    <citation type="submission" date="2019-04" db="EMBL/GenBank/DDBJ databases">
        <title>Phreatobacter aquaticus sp. nov.</title>
        <authorList>
            <person name="Choi A."/>
        </authorList>
    </citation>
    <scope>NUCLEOTIDE SEQUENCE [LARGE SCALE GENOMIC DNA]</scope>
    <source>
        <strain evidence="1 2">KCTC 52518</strain>
    </source>
</reference>
<keyword evidence="2" id="KW-1185">Reference proteome</keyword>
<dbReference type="AlphaFoldDB" id="A0A4D7B9I6"/>
<gene>
    <name evidence="1" type="ORF">E8M01_26380</name>
</gene>
<proteinExistence type="predicted"/>
<organism evidence="1 2">
    <name type="scientific">Phreatobacter stygius</name>
    <dbReference type="NCBI Taxonomy" id="1940610"/>
    <lineage>
        <taxon>Bacteria</taxon>
        <taxon>Pseudomonadati</taxon>
        <taxon>Pseudomonadota</taxon>
        <taxon>Alphaproteobacteria</taxon>
        <taxon>Hyphomicrobiales</taxon>
        <taxon>Phreatobacteraceae</taxon>
        <taxon>Phreatobacter</taxon>
    </lineage>
</organism>
<accession>A0A4D7B9I6</accession>
<dbReference type="KEGG" id="pstg:E8M01_26380"/>
<evidence type="ECO:0000313" key="1">
    <source>
        <dbReference type="EMBL" id="QCI67443.1"/>
    </source>
</evidence>
<evidence type="ECO:0000313" key="2">
    <source>
        <dbReference type="Proteomes" id="UP000298781"/>
    </source>
</evidence>